<dbReference type="InterPro" id="IPR043472">
    <property type="entry name" value="Macro_dom-like"/>
</dbReference>
<feature type="domain" description="Macro" evidence="2">
    <location>
        <begin position="1"/>
        <end position="123"/>
    </location>
</feature>
<proteinExistence type="predicted"/>
<dbReference type="PATRIC" id="fig|1423753.3.peg.434"/>
<dbReference type="PROSITE" id="PS51154">
    <property type="entry name" value="MACRO"/>
    <property type="match status" value="1"/>
</dbReference>
<evidence type="ECO:0000256" key="1">
    <source>
        <dbReference type="ARBA" id="ARBA00035885"/>
    </source>
</evidence>
<dbReference type="Pfam" id="PF01661">
    <property type="entry name" value="Macro"/>
    <property type="match status" value="1"/>
</dbReference>
<dbReference type="PANTHER" id="PTHR12521:SF0">
    <property type="entry name" value="ADP-RIBOSE GLYCOHYDROLASE OARD1"/>
    <property type="match status" value="1"/>
</dbReference>
<dbReference type="CDD" id="cd02901">
    <property type="entry name" value="Macro_Poa1p-like"/>
    <property type="match status" value="1"/>
</dbReference>
<evidence type="ECO:0000313" key="4">
    <source>
        <dbReference type="Proteomes" id="UP000051580"/>
    </source>
</evidence>
<sequence>MGKGIALEFKKMYPQMFTEYRRLCETKKLTVGKLWLYKTDNKWVLNFPTKESWRNKSKLTYIEAGLKKFVATYEEKKIKSIAFPQLGVGNGGLDWEREVRPLMEKYLQDLPINVYIHLYDGQTSEPEFSNPAEMKKWLEKEPAMLSVNEFKAEFKQQQPGTVFSEDGHRIEILDEQPTDSLDDTAVTFMSIENGEQIKYALSQADMADFWTRLRRQGVVVPTELPQSLHRYHDEGLFRSLVAKLPYIKVLPAAWQGQGMEAIVLNQSQLPMVSVKKPNATSQMISGRKLG</sequence>
<protein>
    <submittedName>
        <fullName evidence="3">Appr-1-p processing protein</fullName>
    </submittedName>
</protein>
<comment type="caution">
    <text evidence="3">The sequence shown here is derived from an EMBL/GenBank/DDBJ whole genome shotgun (WGS) entry which is preliminary data.</text>
</comment>
<dbReference type="PANTHER" id="PTHR12521">
    <property type="entry name" value="PROTEIN C6ORF130"/>
    <property type="match status" value="1"/>
</dbReference>
<dbReference type="GO" id="GO:0140291">
    <property type="term" value="P:peptidyl-glutamate ADP-deribosylation"/>
    <property type="evidence" value="ECO:0007669"/>
    <property type="project" value="TreeGrafter"/>
</dbReference>
<dbReference type="AlphaFoldDB" id="A0A0R1ULT4"/>
<reference evidence="3 4" key="1">
    <citation type="journal article" date="2015" name="Genome Announc.">
        <title>Expanding the biotechnology potential of lactobacilli through comparative genomics of 213 strains and associated genera.</title>
        <authorList>
            <person name="Sun Z."/>
            <person name="Harris H.M."/>
            <person name="McCann A."/>
            <person name="Guo C."/>
            <person name="Argimon S."/>
            <person name="Zhang W."/>
            <person name="Yang X."/>
            <person name="Jeffery I.B."/>
            <person name="Cooney J.C."/>
            <person name="Kagawa T.F."/>
            <person name="Liu W."/>
            <person name="Song Y."/>
            <person name="Salvetti E."/>
            <person name="Wrobel A."/>
            <person name="Rasinkangas P."/>
            <person name="Parkhill J."/>
            <person name="Rea M.C."/>
            <person name="O'Sullivan O."/>
            <person name="Ritari J."/>
            <person name="Douillard F.P."/>
            <person name="Paul Ross R."/>
            <person name="Yang R."/>
            <person name="Briner A.E."/>
            <person name="Felis G.E."/>
            <person name="de Vos W.M."/>
            <person name="Barrangou R."/>
            <person name="Klaenhammer T.R."/>
            <person name="Caufield P.W."/>
            <person name="Cui Y."/>
            <person name="Zhang H."/>
            <person name="O'Toole P.W."/>
        </authorList>
    </citation>
    <scope>NUCLEOTIDE SEQUENCE [LARGE SCALE GENOMIC DNA]</scope>
    <source>
        <strain evidence="3 4">DSM 16381</strain>
    </source>
</reference>
<dbReference type="EMBL" id="AZFS01000059">
    <property type="protein sequence ID" value="KRL94272.1"/>
    <property type="molecule type" value="Genomic_DNA"/>
</dbReference>
<evidence type="ECO:0000313" key="3">
    <source>
        <dbReference type="EMBL" id="KRL94272.1"/>
    </source>
</evidence>
<accession>A0A0R1ULT4</accession>
<evidence type="ECO:0000259" key="2">
    <source>
        <dbReference type="PROSITE" id="PS51154"/>
    </source>
</evidence>
<keyword evidence="4" id="KW-1185">Reference proteome</keyword>
<dbReference type="InterPro" id="IPR002589">
    <property type="entry name" value="Macro_dom"/>
</dbReference>
<dbReference type="STRING" id="1423753.FD28_GL000417"/>
<name>A0A0R1ULT4_9LACO</name>
<gene>
    <name evidence="3" type="ORF">FD28_GL000417</name>
</gene>
<dbReference type="Gene3D" id="3.40.220.10">
    <property type="entry name" value="Leucine Aminopeptidase, subunit E, domain 1"/>
    <property type="match status" value="1"/>
</dbReference>
<comment type="catalytic activity">
    <reaction evidence="1">
        <text>an N-(ADP-alpha-D-ribosyl)-thymidine in DNA + H2O = a thymidine in DNA + ADP-D-ribose</text>
        <dbReference type="Rhea" id="RHEA:71655"/>
        <dbReference type="Rhea" id="RHEA-COMP:13556"/>
        <dbReference type="Rhea" id="RHEA-COMP:18051"/>
        <dbReference type="ChEBI" id="CHEBI:15377"/>
        <dbReference type="ChEBI" id="CHEBI:57967"/>
        <dbReference type="ChEBI" id="CHEBI:137386"/>
        <dbReference type="ChEBI" id="CHEBI:191199"/>
    </reaction>
    <physiologicalReaction direction="left-to-right" evidence="1">
        <dbReference type="Rhea" id="RHEA:71656"/>
    </physiologicalReaction>
</comment>
<dbReference type="InterPro" id="IPR050892">
    <property type="entry name" value="ADP-ribose_metab_enzymes"/>
</dbReference>
<organism evidence="3 4">
    <name type="scientific">Levilactobacillus hammesii DSM 16381</name>
    <dbReference type="NCBI Taxonomy" id="1423753"/>
    <lineage>
        <taxon>Bacteria</taxon>
        <taxon>Bacillati</taxon>
        <taxon>Bacillota</taxon>
        <taxon>Bacilli</taxon>
        <taxon>Lactobacillales</taxon>
        <taxon>Lactobacillaceae</taxon>
        <taxon>Levilactobacillus</taxon>
    </lineage>
</organism>
<dbReference type="SUPFAM" id="SSF52949">
    <property type="entry name" value="Macro domain-like"/>
    <property type="match status" value="1"/>
</dbReference>
<dbReference type="Proteomes" id="UP000051580">
    <property type="component" value="Unassembled WGS sequence"/>
</dbReference>